<gene>
    <name evidence="1" type="ORF">ACFORG_06080</name>
</gene>
<proteinExistence type="predicted"/>
<reference evidence="2" key="1">
    <citation type="journal article" date="2019" name="Int. J. Syst. Evol. Microbiol.">
        <title>The Global Catalogue of Microorganisms (GCM) 10K type strain sequencing project: providing services to taxonomists for standard genome sequencing and annotation.</title>
        <authorList>
            <consortium name="The Broad Institute Genomics Platform"/>
            <consortium name="The Broad Institute Genome Sequencing Center for Infectious Disease"/>
            <person name="Wu L."/>
            <person name="Ma J."/>
        </authorList>
    </citation>
    <scope>NUCLEOTIDE SEQUENCE [LARGE SCALE GENOMIC DNA]</scope>
    <source>
        <strain evidence="2">KCTC 42911</strain>
    </source>
</reference>
<sequence>MKLVVLTTIVTAVIATVLVTVFLHMRVMALASVDFRVTYPEVPVEVTEAVRSAEAQYYASLSMPRRLAEEGEDILALLWPAAVKKLDFSVGPYRIKASTMEDIFPWAISAGYLVLVDAEPDEALASISYFSEQPALADWGASLVLEHLRLRHPEMRMMGWDTIRSDPHLIAKLYSGYMGAGGDWVGWESSLSPGPEALRRMKLQGP</sequence>
<comment type="caution">
    <text evidence="1">The sequence shown here is derived from an EMBL/GenBank/DDBJ whole genome shotgun (WGS) entry which is preliminary data.</text>
</comment>
<dbReference type="Proteomes" id="UP001595629">
    <property type="component" value="Unassembled WGS sequence"/>
</dbReference>
<name>A0ABV7TDN0_9RHOB</name>
<keyword evidence="2" id="KW-1185">Reference proteome</keyword>
<protein>
    <submittedName>
        <fullName evidence="1">Uncharacterized protein</fullName>
    </submittedName>
</protein>
<organism evidence="1 2">
    <name type="scientific">Lutimaribacter marinistellae</name>
    <dbReference type="NCBI Taxonomy" id="1820329"/>
    <lineage>
        <taxon>Bacteria</taxon>
        <taxon>Pseudomonadati</taxon>
        <taxon>Pseudomonadota</taxon>
        <taxon>Alphaproteobacteria</taxon>
        <taxon>Rhodobacterales</taxon>
        <taxon>Roseobacteraceae</taxon>
        <taxon>Lutimaribacter</taxon>
    </lineage>
</organism>
<accession>A0ABV7TDN0</accession>
<dbReference type="RefSeq" id="WP_386734492.1">
    <property type="nucleotide sequence ID" value="NZ_JBHRXI010000004.1"/>
</dbReference>
<evidence type="ECO:0000313" key="2">
    <source>
        <dbReference type="Proteomes" id="UP001595629"/>
    </source>
</evidence>
<dbReference type="EMBL" id="JBHRXI010000004">
    <property type="protein sequence ID" value="MFC3613323.1"/>
    <property type="molecule type" value="Genomic_DNA"/>
</dbReference>
<evidence type="ECO:0000313" key="1">
    <source>
        <dbReference type="EMBL" id="MFC3613323.1"/>
    </source>
</evidence>